<name>A0A1B9IRY1_9TREE</name>
<keyword evidence="4" id="KW-1185">Reference proteome</keyword>
<sequence>MSSPFPIPNVASSPFPIPMHLGQGQSPATLLPHSTVLAPSSGPIFAPSPLSQLISSTINNSNGIAPSTGLTPGAIGMNNGISSTTPNFSMNMGITPNTSALLASVGMGNTNSTQVQGQGQGQGQGNGLSKESLIMSLNELDNILSRIQDVQEEIKDIENRVFEGKRKGDEDRLISLHTEYNQSLQTLLSISSTNFTSSLPIIPSSDPGNQSNLTISDLAKWSEEKAGLEFSKRENLRAGSKAVVDILRASGR</sequence>
<proteinExistence type="predicted"/>
<evidence type="ECO:0000313" key="3">
    <source>
        <dbReference type="EMBL" id="OCF58174.1"/>
    </source>
</evidence>
<accession>A0A1B9IRY1</accession>
<reference evidence="4" key="2">
    <citation type="submission" date="2013-12" db="EMBL/GenBank/DDBJ databases">
        <title>Evolution of pathogenesis and genome organization in the Tremellales.</title>
        <authorList>
            <person name="Cuomo C."/>
            <person name="Litvintseva A."/>
            <person name="Heitman J."/>
            <person name="Chen Y."/>
            <person name="Sun S."/>
            <person name="Springer D."/>
            <person name="Dromer F."/>
            <person name="Young S."/>
            <person name="Zeng Q."/>
            <person name="Chapman S."/>
            <person name="Gujja S."/>
            <person name="Saif S."/>
            <person name="Birren B."/>
        </authorList>
    </citation>
    <scope>NUCLEOTIDE SEQUENCE [LARGE SCALE GENOMIC DNA]</scope>
    <source>
        <strain evidence="4">CBS 10435</strain>
    </source>
</reference>
<evidence type="ECO:0000256" key="2">
    <source>
        <dbReference type="SAM" id="MobiDB-lite"/>
    </source>
</evidence>
<organism evidence="3 4">
    <name type="scientific">Kwoniella mangroviensis CBS 10435</name>
    <dbReference type="NCBI Taxonomy" id="1331196"/>
    <lineage>
        <taxon>Eukaryota</taxon>
        <taxon>Fungi</taxon>
        <taxon>Dikarya</taxon>
        <taxon>Basidiomycota</taxon>
        <taxon>Agaricomycotina</taxon>
        <taxon>Tremellomycetes</taxon>
        <taxon>Tremellales</taxon>
        <taxon>Cryptococcaceae</taxon>
        <taxon>Kwoniella</taxon>
    </lineage>
</organism>
<feature type="coiled-coil region" evidence="1">
    <location>
        <begin position="140"/>
        <end position="167"/>
    </location>
</feature>
<reference evidence="3 4" key="1">
    <citation type="submission" date="2013-07" db="EMBL/GenBank/DDBJ databases">
        <title>The Genome Sequence of Kwoniella mangroviensis CBS10435.</title>
        <authorList>
            <consortium name="The Broad Institute Genome Sequencing Platform"/>
            <person name="Cuomo C."/>
            <person name="Litvintseva A."/>
            <person name="Chen Y."/>
            <person name="Heitman J."/>
            <person name="Sun S."/>
            <person name="Springer D."/>
            <person name="Dromer F."/>
            <person name="Young S.K."/>
            <person name="Zeng Q."/>
            <person name="Gargeya S."/>
            <person name="Fitzgerald M."/>
            <person name="Abouelleil A."/>
            <person name="Alvarado L."/>
            <person name="Berlin A.M."/>
            <person name="Chapman S.B."/>
            <person name="Dewar J."/>
            <person name="Goldberg J."/>
            <person name="Griggs A."/>
            <person name="Gujja S."/>
            <person name="Hansen M."/>
            <person name="Howarth C."/>
            <person name="Imamovic A."/>
            <person name="Larimer J."/>
            <person name="McCowan C."/>
            <person name="Murphy C."/>
            <person name="Pearson M."/>
            <person name="Priest M."/>
            <person name="Roberts A."/>
            <person name="Saif S."/>
            <person name="Shea T."/>
            <person name="Sykes S."/>
            <person name="Wortman J."/>
            <person name="Nusbaum C."/>
            <person name="Birren B."/>
        </authorList>
    </citation>
    <scope>NUCLEOTIDE SEQUENCE [LARGE SCALE GENOMIC DNA]</scope>
    <source>
        <strain evidence="3 4">CBS 10435</strain>
    </source>
</reference>
<dbReference type="EMBL" id="KI669462">
    <property type="protein sequence ID" value="OCF58174.1"/>
    <property type="molecule type" value="Genomic_DNA"/>
</dbReference>
<gene>
    <name evidence="3" type="ORF">L486_04204</name>
</gene>
<evidence type="ECO:0000256" key="1">
    <source>
        <dbReference type="SAM" id="Coils"/>
    </source>
</evidence>
<keyword evidence="1" id="KW-0175">Coiled coil</keyword>
<protein>
    <submittedName>
        <fullName evidence="3">Uncharacterized protein</fullName>
    </submittedName>
</protein>
<dbReference type="Proteomes" id="UP000092583">
    <property type="component" value="Unassembled WGS sequence"/>
</dbReference>
<feature type="region of interest" description="Disordered" evidence="2">
    <location>
        <begin position="109"/>
        <end position="128"/>
    </location>
</feature>
<dbReference type="AlphaFoldDB" id="A0A1B9IRY1"/>
<evidence type="ECO:0000313" key="4">
    <source>
        <dbReference type="Proteomes" id="UP000092583"/>
    </source>
</evidence>
<dbReference type="OrthoDB" id="2565394at2759"/>